<dbReference type="KEGG" id="vg:39105738"/>
<accession>A0A1J0FAR3</accession>
<dbReference type="EMBL" id="KX871230">
    <property type="protein sequence ID" value="APC26076.1"/>
    <property type="molecule type" value="Genomic_DNA"/>
</dbReference>
<evidence type="ECO:0000313" key="1">
    <source>
        <dbReference type="EMBL" id="APC26076.1"/>
    </source>
</evidence>
<name>A0A1J0FAR3_9ADEN</name>
<reference evidence="1 2" key="1">
    <citation type="journal article" date="2016" name="J. Virol.">
        <title>Evolution and cryo-EM capsid structure of a North American bat adenovirus and its relationship to other mastadenoviruses.</title>
        <authorList>
            <person name="Hackenbrack N."/>
            <person name="Rogers M.B."/>
            <person name="Ashley R.E."/>
            <person name="Keel M.K."/>
            <person name="Kubiski S.V."/>
            <person name="Bryan J.A."/>
            <person name="Ghedin E."/>
            <person name="Holmes E.C."/>
            <person name="Hafenstein S.L."/>
            <person name="Allison A.B."/>
        </authorList>
    </citation>
    <scope>NUCLEOTIDE SEQUENCE [LARGE SCALE GENOMIC DNA]</scope>
    <source>
        <strain evidence="1">250-A</strain>
    </source>
</reference>
<keyword evidence="2" id="KW-1185">Reference proteome</keyword>
<organism evidence="1 2">
    <name type="scientific">Bat mastadenovirus G</name>
    <dbReference type="NCBI Taxonomy" id="2015376"/>
    <lineage>
        <taxon>Viruses</taxon>
        <taxon>Varidnaviria</taxon>
        <taxon>Bamfordvirae</taxon>
        <taxon>Preplasmiviricota</taxon>
        <taxon>Polisuviricotina</taxon>
        <taxon>Pharingeaviricetes</taxon>
        <taxon>Rowavirales</taxon>
        <taxon>Adenoviridae</taxon>
        <taxon>Mastadenovirus</taxon>
        <taxon>Mastadenovirus magnauris</taxon>
    </lineage>
</organism>
<evidence type="ECO:0000313" key="2">
    <source>
        <dbReference type="Proteomes" id="UP000204594"/>
    </source>
</evidence>
<dbReference type="RefSeq" id="YP_009325354.1">
    <property type="nucleotide sequence ID" value="NC_031948.1"/>
</dbReference>
<proteinExistence type="predicted"/>
<dbReference type="GeneID" id="39105738"/>
<sequence length="55" mass="6423">MALVMVNGELLGKTKLPFKGLRKLARTEKWNYQSWEEGAVIDIETRDTEVMQKIR</sequence>
<protein>
    <submittedName>
        <fullName evidence="1">U exon</fullName>
    </submittedName>
</protein>
<dbReference type="OrthoDB" id="27262at10239"/>
<dbReference type="Proteomes" id="UP000204594">
    <property type="component" value="Segment"/>
</dbReference>